<name>A0ABS8SMQ4_DATST</name>
<organism evidence="2 3">
    <name type="scientific">Datura stramonium</name>
    <name type="common">Jimsonweed</name>
    <name type="synonym">Common thornapple</name>
    <dbReference type="NCBI Taxonomy" id="4076"/>
    <lineage>
        <taxon>Eukaryota</taxon>
        <taxon>Viridiplantae</taxon>
        <taxon>Streptophyta</taxon>
        <taxon>Embryophyta</taxon>
        <taxon>Tracheophyta</taxon>
        <taxon>Spermatophyta</taxon>
        <taxon>Magnoliopsida</taxon>
        <taxon>eudicotyledons</taxon>
        <taxon>Gunneridae</taxon>
        <taxon>Pentapetalae</taxon>
        <taxon>asterids</taxon>
        <taxon>lamiids</taxon>
        <taxon>Solanales</taxon>
        <taxon>Solanaceae</taxon>
        <taxon>Solanoideae</taxon>
        <taxon>Datureae</taxon>
        <taxon>Datura</taxon>
    </lineage>
</organism>
<comment type="caution">
    <text evidence="2">The sequence shown here is derived from an EMBL/GenBank/DDBJ whole genome shotgun (WGS) entry which is preliminary data.</text>
</comment>
<sequence length="110" mass="12676">MSDRKRKMIDGQIEKNLKRRVSYKEIPPEQKETLLEHRRLQYAARRHAFSENSQANTSNQPCASSEAQIVIPEQTASSIQDNPSTSRNAIWTDEELKIPSSTPHIRIYTP</sequence>
<gene>
    <name evidence="2" type="ORF">HAX54_043124</name>
</gene>
<dbReference type="Proteomes" id="UP000823775">
    <property type="component" value="Unassembled WGS sequence"/>
</dbReference>
<evidence type="ECO:0000313" key="2">
    <source>
        <dbReference type="EMBL" id="MCD7460235.1"/>
    </source>
</evidence>
<feature type="region of interest" description="Disordered" evidence="1">
    <location>
        <begin position="72"/>
        <end position="91"/>
    </location>
</feature>
<accession>A0ABS8SMQ4</accession>
<proteinExistence type="predicted"/>
<keyword evidence="3" id="KW-1185">Reference proteome</keyword>
<dbReference type="EMBL" id="JACEIK010000642">
    <property type="protein sequence ID" value="MCD7460235.1"/>
    <property type="molecule type" value="Genomic_DNA"/>
</dbReference>
<protein>
    <submittedName>
        <fullName evidence="2">Uncharacterized protein</fullName>
    </submittedName>
</protein>
<evidence type="ECO:0000256" key="1">
    <source>
        <dbReference type="SAM" id="MobiDB-lite"/>
    </source>
</evidence>
<feature type="compositionally biased region" description="Polar residues" evidence="1">
    <location>
        <begin position="74"/>
        <end position="89"/>
    </location>
</feature>
<evidence type="ECO:0000313" key="3">
    <source>
        <dbReference type="Proteomes" id="UP000823775"/>
    </source>
</evidence>
<reference evidence="2 3" key="1">
    <citation type="journal article" date="2021" name="BMC Genomics">
        <title>Datura genome reveals duplications of psychoactive alkaloid biosynthetic genes and high mutation rate following tissue culture.</title>
        <authorList>
            <person name="Rajewski A."/>
            <person name="Carter-House D."/>
            <person name="Stajich J."/>
            <person name="Litt A."/>
        </authorList>
    </citation>
    <scope>NUCLEOTIDE SEQUENCE [LARGE SCALE GENOMIC DNA]</scope>
    <source>
        <strain evidence="2">AR-01</strain>
    </source>
</reference>